<dbReference type="EMBL" id="CATQJL010000223">
    <property type="protein sequence ID" value="CAJ0597682.1"/>
    <property type="molecule type" value="Genomic_DNA"/>
</dbReference>
<evidence type="ECO:0000313" key="3">
    <source>
        <dbReference type="Proteomes" id="UP001176961"/>
    </source>
</evidence>
<dbReference type="InterPro" id="IPR039545">
    <property type="entry name" value="PGAP2"/>
</dbReference>
<keyword evidence="1" id="KW-0812">Transmembrane</keyword>
<gene>
    <name evidence="2" type="ORF">CYNAS_LOCUS9665</name>
</gene>
<feature type="transmembrane region" description="Helical" evidence="1">
    <location>
        <begin position="221"/>
        <end position="242"/>
    </location>
</feature>
<feature type="transmembrane region" description="Helical" evidence="1">
    <location>
        <begin position="184"/>
        <end position="209"/>
    </location>
</feature>
<name>A0AA36M5E7_CYLNA</name>
<keyword evidence="1" id="KW-0472">Membrane</keyword>
<organism evidence="2 3">
    <name type="scientific">Cylicocyclus nassatus</name>
    <name type="common">Nematode worm</name>
    <dbReference type="NCBI Taxonomy" id="53992"/>
    <lineage>
        <taxon>Eukaryota</taxon>
        <taxon>Metazoa</taxon>
        <taxon>Ecdysozoa</taxon>
        <taxon>Nematoda</taxon>
        <taxon>Chromadorea</taxon>
        <taxon>Rhabditida</taxon>
        <taxon>Rhabditina</taxon>
        <taxon>Rhabditomorpha</taxon>
        <taxon>Strongyloidea</taxon>
        <taxon>Strongylidae</taxon>
        <taxon>Cylicocyclus</taxon>
    </lineage>
</organism>
<proteinExistence type="predicted"/>
<keyword evidence="1" id="KW-1133">Transmembrane helix</keyword>
<feature type="transmembrane region" description="Helical" evidence="1">
    <location>
        <begin position="292"/>
        <end position="314"/>
    </location>
</feature>
<keyword evidence="3" id="KW-1185">Reference proteome</keyword>
<dbReference type="GO" id="GO:0006506">
    <property type="term" value="P:GPI anchor biosynthetic process"/>
    <property type="evidence" value="ECO:0007669"/>
    <property type="project" value="TreeGrafter"/>
</dbReference>
<dbReference type="AlphaFoldDB" id="A0AA36M5E7"/>
<feature type="transmembrane region" description="Helical" evidence="1">
    <location>
        <begin position="72"/>
        <end position="96"/>
    </location>
</feature>
<sequence>MEFDKVITKRSAIGCRELLPGEHMNACASTSSESSPEVFRVRVPRSKQENKTLKEGFVDDNNEDQSYFNFPVIWPGIATAVFSITLFIAAICGSLYTDYIPTELELKRTFFHKYGTSYFKCNTTLPLPEKGLPSILNLFEINVIGNVLFRLCVCIPMVVRIFVSSCHSYMLRAEYDVLPFFYRVSVDLLPLLTSVEVVTLSLFSIITVHSDFPEINRFCKVVFVMTASVNMVLTSAVQYSFSKSSQQRVDHLSAVIKIATSCAFCYLSPQYFQHHHSAISFPICFSYMPRVYAFMEYVMVATYGTFHLTSLIDIRHISFMCYPRTCSGECEPLDPLNFVKGAKFEHCRAFEYQQRRVRDL</sequence>
<feature type="transmembrane region" description="Helical" evidence="1">
    <location>
        <begin position="254"/>
        <end position="272"/>
    </location>
</feature>
<comment type="caution">
    <text evidence="2">The sequence shown here is derived from an EMBL/GenBank/DDBJ whole genome shotgun (WGS) entry which is preliminary data.</text>
</comment>
<dbReference type="PANTHER" id="PTHR12892:SF8">
    <property type="entry name" value="PROTEIN CBG16685"/>
    <property type="match status" value="1"/>
</dbReference>
<protein>
    <submittedName>
        <fullName evidence="2">Uncharacterized protein</fullName>
    </submittedName>
</protein>
<dbReference type="Proteomes" id="UP001176961">
    <property type="component" value="Unassembled WGS sequence"/>
</dbReference>
<dbReference type="PANTHER" id="PTHR12892">
    <property type="entry name" value="FGF RECEPTOR ACTIVATING PROTEIN 1"/>
    <property type="match status" value="1"/>
</dbReference>
<feature type="transmembrane region" description="Helical" evidence="1">
    <location>
        <begin position="143"/>
        <end position="163"/>
    </location>
</feature>
<evidence type="ECO:0000313" key="2">
    <source>
        <dbReference type="EMBL" id="CAJ0597682.1"/>
    </source>
</evidence>
<accession>A0AA36M5E7</accession>
<evidence type="ECO:0000256" key="1">
    <source>
        <dbReference type="SAM" id="Phobius"/>
    </source>
</evidence>
<dbReference type="GO" id="GO:0005789">
    <property type="term" value="C:endoplasmic reticulum membrane"/>
    <property type="evidence" value="ECO:0007669"/>
    <property type="project" value="TreeGrafter"/>
</dbReference>
<reference evidence="2" key="1">
    <citation type="submission" date="2023-07" db="EMBL/GenBank/DDBJ databases">
        <authorList>
            <consortium name="CYATHOMIX"/>
        </authorList>
    </citation>
    <scope>NUCLEOTIDE SEQUENCE</scope>
    <source>
        <strain evidence="2">N/A</strain>
    </source>
</reference>
<dbReference type="GO" id="GO:0000139">
    <property type="term" value="C:Golgi membrane"/>
    <property type="evidence" value="ECO:0007669"/>
    <property type="project" value="InterPro"/>
</dbReference>